<keyword evidence="3" id="KW-1185">Reference proteome</keyword>
<feature type="transmembrane region" description="Helical" evidence="1">
    <location>
        <begin position="208"/>
        <end position="227"/>
    </location>
</feature>
<dbReference type="Pfam" id="PF13687">
    <property type="entry name" value="DUF4153"/>
    <property type="match status" value="1"/>
</dbReference>
<proteinExistence type="predicted"/>
<accession>A0A1H8HVU5</accession>
<name>A0A1H8HVU5_9RHOB</name>
<keyword evidence="1" id="KW-0472">Membrane</keyword>
<dbReference type="STRING" id="933059.SAMN04488103_10654"/>
<reference evidence="2 3" key="1">
    <citation type="submission" date="2016-10" db="EMBL/GenBank/DDBJ databases">
        <authorList>
            <person name="de Groot N.N."/>
        </authorList>
    </citation>
    <scope>NUCLEOTIDE SEQUENCE [LARGE SCALE GENOMIC DNA]</scope>
    <source>
        <strain evidence="2 3">DSM 3857</strain>
    </source>
</reference>
<evidence type="ECO:0000313" key="2">
    <source>
        <dbReference type="EMBL" id="SEN60134.1"/>
    </source>
</evidence>
<organism evidence="2 3">
    <name type="scientific">Gemmobacter aquatilis</name>
    <dbReference type="NCBI Taxonomy" id="933059"/>
    <lineage>
        <taxon>Bacteria</taxon>
        <taxon>Pseudomonadati</taxon>
        <taxon>Pseudomonadota</taxon>
        <taxon>Alphaproteobacteria</taxon>
        <taxon>Rhodobacterales</taxon>
        <taxon>Paracoccaceae</taxon>
        <taxon>Gemmobacter</taxon>
    </lineage>
</organism>
<keyword evidence="1" id="KW-1133">Transmembrane helix</keyword>
<dbReference type="Proteomes" id="UP000198761">
    <property type="component" value="Unassembled WGS sequence"/>
</dbReference>
<keyword evidence="1" id="KW-0812">Transmembrane</keyword>
<evidence type="ECO:0008006" key="4">
    <source>
        <dbReference type="Google" id="ProtNLM"/>
    </source>
</evidence>
<dbReference type="RefSeq" id="WP_091301578.1">
    <property type="nucleotide sequence ID" value="NZ_FOCE01000006.1"/>
</dbReference>
<dbReference type="AlphaFoldDB" id="A0A1H8HVU5"/>
<dbReference type="InterPro" id="IPR025291">
    <property type="entry name" value="DUF4153"/>
</dbReference>
<dbReference type="OrthoDB" id="7402611at2"/>
<feature type="transmembrane region" description="Helical" evidence="1">
    <location>
        <begin position="65"/>
        <end position="84"/>
    </location>
</feature>
<evidence type="ECO:0000313" key="3">
    <source>
        <dbReference type="Proteomes" id="UP000198761"/>
    </source>
</evidence>
<feature type="transmembrane region" description="Helical" evidence="1">
    <location>
        <begin position="272"/>
        <end position="297"/>
    </location>
</feature>
<feature type="transmembrane region" description="Helical" evidence="1">
    <location>
        <begin position="176"/>
        <end position="196"/>
    </location>
</feature>
<protein>
    <recommendedName>
        <fullName evidence="4">DUF4153 domain-containing protein</fullName>
    </recommendedName>
</protein>
<feature type="transmembrane region" description="Helical" evidence="1">
    <location>
        <begin position="38"/>
        <end position="58"/>
    </location>
</feature>
<sequence length="576" mass="61304">MDAQMRQRFTMALTGAAAGLSFYGLAHALDSDILSGKAALGLTAGALTFFTALLGIAGPLTLKRAALSALLVALGVAGLLLLASQRFEAPTDLFDSPIPILAALVLVFVPLPFLVAAQRSSWRDYRLLFTEAWTIVVRYAAAWLFVGVVWLVILLSDLLLSMVGLEPVGNLITSAPLAWVITGAVLGLGIAVVDELPDVVSPYLVLRLLRLLLPAVLIVVLLFLLVLPVQGLSGVFSSLSAAVTLLTIAAMAATLVTAALDQSPAEQSRSTVILRSAQMLALLVIAPAVLGAWAVWLRVAEYGWTPDRVFAAVVAVLGLGYGLVYGAAVLRGRGWERRIRQGNIWMALALMGAAALLLTPVLDPLRIAARSQITRFETGKIPADQLDLDAFAEWGKAGEAVLARLEAIAKDPGQKPLADRLAMRGQPEATPVSTNQLADLAALIPLRPRTATAVRDEILATLWPQEVETWLDHCRRKMPDGAPGCVMLVADLWPWRAGQEAVVILRDEVDLLEAEGFVQGEAGLTRVSVSELAASLPQGKAAIAWMQAAQAADPPQLEPVEMKALRVQGVDLALHP</sequence>
<feature type="transmembrane region" description="Helical" evidence="1">
    <location>
        <begin position="309"/>
        <end position="330"/>
    </location>
</feature>
<feature type="transmembrane region" description="Helical" evidence="1">
    <location>
        <begin position="96"/>
        <end position="115"/>
    </location>
</feature>
<gene>
    <name evidence="2" type="ORF">SAMN04488103_10654</name>
</gene>
<evidence type="ECO:0000256" key="1">
    <source>
        <dbReference type="SAM" id="Phobius"/>
    </source>
</evidence>
<feature type="transmembrane region" description="Helical" evidence="1">
    <location>
        <begin position="239"/>
        <end position="260"/>
    </location>
</feature>
<feature type="transmembrane region" description="Helical" evidence="1">
    <location>
        <begin position="136"/>
        <end position="156"/>
    </location>
</feature>
<dbReference type="EMBL" id="FOCE01000006">
    <property type="protein sequence ID" value="SEN60134.1"/>
    <property type="molecule type" value="Genomic_DNA"/>
</dbReference>
<feature type="transmembrane region" description="Helical" evidence="1">
    <location>
        <begin position="342"/>
        <end position="362"/>
    </location>
</feature>